<dbReference type="EMBL" id="JARSFG010000003">
    <property type="protein sequence ID" value="MEC1177305.1"/>
    <property type="molecule type" value="Genomic_DNA"/>
</dbReference>
<evidence type="ECO:0000313" key="1">
    <source>
        <dbReference type="EMBL" id="MEC1177305.1"/>
    </source>
</evidence>
<dbReference type="Proteomes" id="UP001344888">
    <property type="component" value="Unassembled WGS sequence"/>
</dbReference>
<dbReference type="AlphaFoldDB" id="A0AAW9NMU3"/>
<name>A0AAW9NMU3_9BACL</name>
<organism evidence="1 2">
    <name type="scientific">Metasolibacillus meyeri</name>
    <dbReference type="NCBI Taxonomy" id="1071052"/>
    <lineage>
        <taxon>Bacteria</taxon>
        <taxon>Bacillati</taxon>
        <taxon>Bacillota</taxon>
        <taxon>Bacilli</taxon>
        <taxon>Bacillales</taxon>
        <taxon>Caryophanaceae</taxon>
        <taxon>Metasolibacillus</taxon>
    </lineage>
</organism>
<comment type="caution">
    <text evidence="1">The sequence shown here is derived from an EMBL/GenBank/DDBJ whole genome shotgun (WGS) entry which is preliminary data.</text>
</comment>
<keyword evidence="2" id="KW-1185">Reference proteome</keyword>
<evidence type="ECO:0000313" key="2">
    <source>
        <dbReference type="Proteomes" id="UP001344888"/>
    </source>
</evidence>
<sequence length="183" mass="20303">MNNERELVRDIVSLDKLLCGICHSALEPPDAGLVGSAVYTAHGEGSGFDTEISLACTNCSALYIVGNIKDEKDFAKNFYTVKRDAGEIIGWNDLDKLSCKICHSSLEKPGKDFDEYLGLQEFLTYCSVADVAYWINVEGEFDITVFYLCTGCSAVYVHGEIKDPNAKCEINIISDWKLKDLYS</sequence>
<reference evidence="1 2" key="1">
    <citation type="submission" date="2023-03" db="EMBL/GenBank/DDBJ databases">
        <title>Bacillus Genome Sequencing.</title>
        <authorList>
            <person name="Dunlap C."/>
        </authorList>
    </citation>
    <scope>NUCLEOTIDE SEQUENCE [LARGE SCALE GENOMIC DNA]</scope>
    <source>
        <strain evidence="1 2">B-59205</strain>
    </source>
</reference>
<gene>
    <name evidence="1" type="ORF">P9B03_02315</name>
</gene>
<dbReference type="RefSeq" id="WP_326121607.1">
    <property type="nucleotide sequence ID" value="NZ_JARSFG010000003.1"/>
</dbReference>
<accession>A0AAW9NMU3</accession>
<proteinExistence type="predicted"/>
<protein>
    <submittedName>
        <fullName evidence="1">Uncharacterized protein</fullName>
    </submittedName>
</protein>